<evidence type="ECO:0000313" key="3">
    <source>
        <dbReference type="EMBL" id="RBP14425.1"/>
    </source>
</evidence>
<evidence type="ECO:0000256" key="2">
    <source>
        <dbReference type="SAM" id="SignalP"/>
    </source>
</evidence>
<dbReference type="Proteomes" id="UP000253529">
    <property type="component" value="Unassembled WGS sequence"/>
</dbReference>
<dbReference type="RefSeq" id="WP_113889099.1">
    <property type="nucleotide sequence ID" value="NZ_QNRK01000009.1"/>
</dbReference>
<organism evidence="3 4">
    <name type="scientific">Roseiarcus fermentans</name>
    <dbReference type="NCBI Taxonomy" id="1473586"/>
    <lineage>
        <taxon>Bacteria</taxon>
        <taxon>Pseudomonadati</taxon>
        <taxon>Pseudomonadota</taxon>
        <taxon>Alphaproteobacteria</taxon>
        <taxon>Hyphomicrobiales</taxon>
        <taxon>Roseiarcaceae</taxon>
        <taxon>Roseiarcus</taxon>
    </lineage>
</organism>
<reference evidence="3 4" key="1">
    <citation type="submission" date="2018-06" db="EMBL/GenBank/DDBJ databases">
        <title>Genomic Encyclopedia of Type Strains, Phase IV (KMG-IV): sequencing the most valuable type-strain genomes for metagenomic binning, comparative biology and taxonomic classification.</title>
        <authorList>
            <person name="Goeker M."/>
        </authorList>
    </citation>
    <scope>NUCLEOTIDE SEQUENCE [LARGE SCALE GENOMIC DNA]</scope>
    <source>
        <strain evidence="3 4">DSM 24875</strain>
    </source>
</reference>
<keyword evidence="2" id="KW-0732">Signal</keyword>
<feature type="region of interest" description="Disordered" evidence="1">
    <location>
        <begin position="33"/>
        <end position="65"/>
    </location>
</feature>
<comment type="caution">
    <text evidence="3">The sequence shown here is derived from an EMBL/GenBank/DDBJ whole genome shotgun (WGS) entry which is preliminary data.</text>
</comment>
<feature type="signal peptide" evidence="2">
    <location>
        <begin position="1"/>
        <end position="23"/>
    </location>
</feature>
<dbReference type="AlphaFoldDB" id="A0A366FL18"/>
<protein>
    <recommendedName>
        <fullName evidence="5">PepSY domain-containing protein</fullName>
    </recommendedName>
</protein>
<accession>A0A366FL18</accession>
<evidence type="ECO:0008006" key="5">
    <source>
        <dbReference type="Google" id="ProtNLM"/>
    </source>
</evidence>
<feature type="compositionally biased region" description="Polar residues" evidence="1">
    <location>
        <begin position="47"/>
        <end position="65"/>
    </location>
</feature>
<sequence length="148" mass="14410">MIALARPVFAALLATTLAAPAFAASDAASAPTMGATKSNDAVGGPSNAATNAQNPTGTPNAGTSATGAMSIAQKMRDDLGKAGFTDIRVMPSSFLVRAKDSSGNPVMMVINPDSITAITEAPANAATGSTARQGAGAQPAAPGAPKTP</sequence>
<feature type="region of interest" description="Disordered" evidence="1">
    <location>
        <begin position="121"/>
        <end position="148"/>
    </location>
</feature>
<feature type="compositionally biased region" description="Low complexity" evidence="1">
    <location>
        <begin position="133"/>
        <end position="148"/>
    </location>
</feature>
<dbReference type="OrthoDB" id="8256346at2"/>
<gene>
    <name evidence="3" type="ORF">DFR50_109179</name>
</gene>
<evidence type="ECO:0000313" key="4">
    <source>
        <dbReference type="Proteomes" id="UP000253529"/>
    </source>
</evidence>
<name>A0A366FL18_9HYPH</name>
<evidence type="ECO:0000256" key="1">
    <source>
        <dbReference type="SAM" id="MobiDB-lite"/>
    </source>
</evidence>
<dbReference type="EMBL" id="QNRK01000009">
    <property type="protein sequence ID" value="RBP14425.1"/>
    <property type="molecule type" value="Genomic_DNA"/>
</dbReference>
<proteinExistence type="predicted"/>
<keyword evidence="4" id="KW-1185">Reference proteome</keyword>
<feature type="chain" id="PRO_5016949923" description="PepSY domain-containing protein" evidence="2">
    <location>
        <begin position="24"/>
        <end position="148"/>
    </location>
</feature>